<dbReference type="GO" id="GO:0006261">
    <property type="term" value="P:DNA-templated DNA replication"/>
    <property type="evidence" value="ECO:0007669"/>
    <property type="project" value="TreeGrafter"/>
</dbReference>
<protein>
    <submittedName>
        <fullName evidence="2">Putative DNA polymerase</fullName>
    </submittedName>
</protein>
<proteinExistence type="predicted"/>
<dbReference type="InterPro" id="IPR003593">
    <property type="entry name" value="AAA+_ATPase"/>
</dbReference>
<dbReference type="InterPro" id="IPR027417">
    <property type="entry name" value="P-loop_NTPase"/>
</dbReference>
<gene>
    <name evidence="2" type="ORF">MM415B01477_0026</name>
</gene>
<dbReference type="EMBL" id="MT141315">
    <property type="protein sequence ID" value="QJA58264.1"/>
    <property type="molecule type" value="Genomic_DNA"/>
</dbReference>
<dbReference type="GO" id="GO:0016887">
    <property type="term" value="F:ATP hydrolysis activity"/>
    <property type="evidence" value="ECO:0007669"/>
    <property type="project" value="InterPro"/>
</dbReference>
<sequence length="292" mass="32151">MLGNRATIMSLQATLDREDRPHTYMFEGPYGTGKTTLARIVASRLGCSEYDLGEIDAGSERGVATADALRSSIRFMPMQGKVRVIIIDEIQATSGKFQESLLKSLEDTPEHVYFILCTTDPQKINKGILSRSARFPVTLLPRNSVLKLLKIVSKAEGVDVPQDMLLEIAKVAAGSPREALVKLEQVIDLAPEDMQEAIHSIHIEERQVKELCQGLINGVSWITIAKIISGLNTDPEKVRHAVLGYCHKVLINWETGKDKQARAALIIDCFHDPFYNCGMAGVSGACYQVVEG</sequence>
<name>A0A6M3ILI1_9ZZZZ</name>
<dbReference type="GO" id="GO:0005524">
    <property type="term" value="F:ATP binding"/>
    <property type="evidence" value="ECO:0007669"/>
    <property type="project" value="InterPro"/>
</dbReference>
<reference evidence="2" key="1">
    <citation type="submission" date="2020-03" db="EMBL/GenBank/DDBJ databases">
        <title>The deep terrestrial virosphere.</title>
        <authorList>
            <person name="Holmfeldt K."/>
            <person name="Nilsson E."/>
            <person name="Simone D."/>
            <person name="Lopez-Fernandez M."/>
            <person name="Wu X."/>
            <person name="de Brujin I."/>
            <person name="Lundin D."/>
            <person name="Andersson A."/>
            <person name="Bertilsson S."/>
            <person name="Dopson M."/>
        </authorList>
    </citation>
    <scope>NUCLEOTIDE SEQUENCE</scope>
    <source>
        <strain evidence="2">MM415B01477</strain>
    </source>
</reference>
<accession>A0A6M3ILI1</accession>
<dbReference type="InterPro" id="IPR003959">
    <property type="entry name" value="ATPase_AAA_core"/>
</dbReference>
<organism evidence="2">
    <name type="scientific">viral metagenome</name>
    <dbReference type="NCBI Taxonomy" id="1070528"/>
    <lineage>
        <taxon>unclassified sequences</taxon>
        <taxon>metagenomes</taxon>
        <taxon>organismal metagenomes</taxon>
    </lineage>
</organism>
<dbReference type="AlphaFoldDB" id="A0A6M3ILI1"/>
<evidence type="ECO:0000313" key="2">
    <source>
        <dbReference type="EMBL" id="QJA58264.1"/>
    </source>
</evidence>
<dbReference type="Pfam" id="PF00004">
    <property type="entry name" value="AAA"/>
    <property type="match status" value="1"/>
</dbReference>
<dbReference type="Gene3D" id="3.40.50.300">
    <property type="entry name" value="P-loop containing nucleotide triphosphate hydrolases"/>
    <property type="match status" value="1"/>
</dbReference>
<dbReference type="PANTHER" id="PTHR11669">
    <property type="entry name" value="REPLICATION FACTOR C / DNA POLYMERASE III GAMMA-TAU SUBUNIT"/>
    <property type="match status" value="1"/>
</dbReference>
<feature type="domain" description="AAA+ ATPase" evidence="1">
    <location>
        <begin position="20"/>
        <end position="145"/>
    </location>
</feature>
<evidence type="ECO:0000259" key="1">
    <source>
        <dbReference type="SMART" id="SM00382"/>
    </source>
</evidence>
<dbReference type="PANTHER" id="PTHR11669:SF0">
    <property type="entry name" value="PROTEIN STICHEL-LIKE 2"/>
    <property type="match status" value="1"/>
</dbReference>
<dbReference type="Gene3D" id="1.10.8.60">
    <property type="match status" value="1"/>
</dbReference>
<dbReference type="SMART" id="SM00382">
    <property type="entry name" value="AAA"/>
    <property type="match status" value="1"/>
</dbReference>
<dbReference type="SUPFAM" id="SSF52540">
    <property type="entry name" value="P-loop containing nucleoside triphosphate hydrolases"/>
    <property type="match status" value="1"/>
</dbReference>
<dbReference type="CDD" id="cd00009">
    <property type="entry name" value="AAA"/>
    <property type="match status" value="1"/>
</dbReference>
<dbReference type="InterPro" id="IPR050238">
    <property type="entry name" value="DNA_Rep/Repair_Clamp_Loader"/>
</dbReference>